<dbReference type="Gene3D" id="3.90.245.10">
    <property type="entry name" value="Ribonucleoside hydrolase-like"/>
    <property type="match status" value="1"/>
</dbReference>
<dbReference type="Pfam" id="PF01156">
    <property type="entry name" value="IU_nuc_hydro"/>
    <property type="match status" value="1"/>
</dbReference>
<evidence type="ECO:0000259" key="3">
    <source>
        <dbReference type="Pfam" id="PF01156"/>
    </source>
</evidence>
<feature type="domain" description="Inosine/uridine-preferring nucleoside hydrolase" evidence="3">
    <location>
        <begin position="6"/>
        <end position="289"/>
    </location>
</feature>
<accession>A0ABS3W639</accession>
<dbReference type="GO" id="GO:0016787">
    <property type="term" value="F:hydrolase activity"/>
    <property type="evidence" value="ECO:0007669"/>
    <property type="project" value="UniProtKB-KW"/>
</dbReference>
<dbReference type="InterPro" id="IPR001910">
    <property type="entry name" value="Inosine/uridine_hydrolase_dom"/>
</dbReference>
<keyword evidence="1 4" id="KW-0378">Hydrolase</keyword>
<name>A0ABS3W639_9BACL</name>
<evidence type="ECO:0000256" key="2">
    <source>
        <dbReference type="ARBA" id="ARBA00023295"/>
    </source>
</evidence>
<proteinExistence type="predicted"/>
<dbReference type="Proteomes" id="UP000670947">
    <property type="component" value="Unassembled WGS sequence"/>
</dbReference>
<reference evidence="4 5" key="1">
    <citation type="submission" date="2021-03" db="EMBL/GenBank/DDBJ databases">
        <title>Paenibacillus artemisicola MWE-103 whole genome sequence.</title>
        <authorList>
            <person name="Ham Y.J."/>
        </authorList>
    </citation>
    <scope>NUCLEOTIDE SEQUENCE [LARGE SCALE GENOMIC DNA]</scope>
    <source>
        <strain evidence="4 5">MWE-103</strain>
    </source>
</reference>
<dbReference type="RefSeq" id="WP_208846801.1">
    <property type="nucleotide sequence ID" value="NZ_JAGGDJ010000003.1"/>
</dbReference>
<dbReference type="InterPro" id="IPR036452">
    <property type="entry name" value="Ribo_hydro-like"/>
</dbReference>
<keyword evidence="5" id="KW-1185">Reference proteome</keyword>
<protein>
    <submittedName>
        <fullName evidence="4">Nucleoside hydrolase</fullName>
    </submittedName>
</protein>
<organism evidence="4 5">
    <name type="scientific">Paenibacillus artemisiicola</name>
    <dbReference type="NCBI Taxonomy" id="1172618"/>
    <lineage>
        <taxon>Bacteria</taxon>
        <taxon>Bacillati</taxon>
        <taxon>Bacillota</taxon>
        <taxon>Bacilli</taxon>
        <taxon>Bacillales</taxon>
        <taxon>Paenibacillaceae</taxon>
        <taxon>Paenibacillus</taxon>
    </lineage>
</organism>
<comment type="caution">
    <text evidence="4">The sequence shown here is derived from an EMBL/GenBank/DDBJ whole genome shotgun (WGS) entry which is preliminary data.</text>
</comment>
<dbReference type="PANTHER" id="PTHR12304:SF4">
    <property type="entry name" value="URIDINE NUCLEOSIDASE"/>
    <property type="match status" value="1"/>
</dbReference>
<dbReference type="SUPFAM" id="SSF53590">
    <property type="entry name" value="Nucleoside hydrolase"/>
    <property type="match status" value="1"/>
</dbReference>
<dbReference type="EMBL" id="JAGGDJ010000003">
    <property type="protein sequence ID" value="MBO7743764.1"/>
    <property type="molecule type" value="Genomic_DNA"/>
</dbReference>
<dbReference type="PANTHER" id="PTHR12304">
    <property type="entry name" value="INOSINE-URIDINE PREFERRING NUCLEOSIDE HYDROLASE"/>
    <property type="match status" value="1"/>
</dbReference>
<evidence type="ECO:0000313" key="5">
    <source>
        <dbReference type="Proteomes" id="UP000670947"/>
    </source>
</evidence>
<evidence type="ECO:0000313" key="4">
    <source>
        <dbReference type="EMBL" id="MBO7743764.1"/>
    </source>
</evidence>
<keyword evidence="2" id="KW-0326">Glycosidase</keyword>
<dbReference type="InterPro" id="IPR023186">
    <property type="entry name" value="IUNH"/>
</dbReference>
<evidence type="ECO:0000256" key="1">
    <source>
        <dbReference type="ARBA" id="ARBA00022801"/>
    </source>
</evidence>
<gene>
    <name evidence="4" type="ORF">I8J29_06115</name>
</gene>
<sequence length="316" mass="34867">MERTKIIIDTDIGDDIDDALAIAFALESPELDVLGITTVFKNVTARAKLAVRLLEHAGRADIPVYAGIGSPMLNKVDVNEIPNQYAKERDGDAAGFGTNGIDFMIDTILKSDGGITLVPIGPLTNIAIAILKEPALRSKVKEIVMMGGCYYSHLSEWNIRCDPEAARVVFESGIPIRAVGLDVTVQCVLTAEDADRLTTSPKRSAAYLPELLARWRKVTDHHPMLHDPLAVCAVFDDRLLEFQQDDIVVETQGEFTRGQTYNRSALYWRGGADRSVIRAAKRVEAEAFLKLYMDRVCHRSHDAMAQRLADEGRDSG</sequence>